<organism evidence="1 2">
    <name type="scientific">Ktedonospora formicarum</name>
    <dbReference type="NCBI Taxonomy" id="2778364"/>
    <lineage>
        <taxon>Bacteria</taxon>
        <taxon>Bacillati</taxon>
        <taxon>Chloroflexota</taxon>
        <taxon>Ktedonobacteria</taxon>
        <taxon>Ktedonobacterales</taxon>
        <taxon>Ktedonobacteraceae</taxon>
        <taxon>Ktedonospora</taxon>
    </lineage>
</organism>
<proteinExistence type="predicted"/>
<dbReference type="EMBL" id="BNJF01000014">
    <property type="protein sequence ID" value="GHO51513.1"/>
    <property type="molecule type" value="Genomic_DNA"/>
</dbReference>
<gene>
    <name evidence="1" type="ORF">KSX_96760</name>
</gene>
<comment type="caution">
    <text evidence="1">The sequence shown here is derived from an EMBL/GenBank/DDBJ whole genome shotgun (WGS) entry which is preliminary data.</text>
</comment>
<accession>A0A8J3IFR4</accession>
<keyword evidence="2" id="KW-1185">Reference proteome</keyword>
<evidence type="ECO:0000313" key="1">
    <source>
        <dbReference type="EMBL" id="GHO51513.1"/>
    </source>
</evidence>
<reference evidence="1" key="1">
    <citation type="submission" date="2020-10" db="EMBL/GenBank/DDBJ databases">
        <title>Taxonomic study of unclassified bacteria belonging to the class Ktedonobacteria.</title>
        <authorList>
            <person name="Yabe S."/>
            <person name="Wang C.M."/>
            <person name="Zheng Y."/>
            <person name="Sakai Y."/>
            <person name="Cavaletti L."/>
            <person name="Monciardini P."/>
            <person name="Donadio S."/>
        </authorList>
    </citation>
    <scope>NUCLEOTIDE SEQUENCE</scope>
    <source>
        <strain evidence="1">SOSP1-1</strain>
    </source>
</reference>
<evidence type="ECO:0000313" key="2">
    <source>
        <dbReference type="Proteomes" id="UP000612362"/>
    </source>
</evidence>
<dbReference type="AlphaFoldDB" id="A0A8J3IFR4"/>
<dbReference type="Proteomes" id="UP000612362">
    <property type="component" value="Unassembled WGS sequence"/>
</dbReference>
<protein>
    <submittedName>
        <fullName evidence="1">Uncharacterized protein</fullName>
    </submittedName>
</protein>
<sequence>MQTQELLSNASAMLANLARAFNAEFDDLYQDAAVLALEMSPRLNTMSNPCPYFMRAVRFHLIDMYYRGRPSSPLSLDVPMYNDSAVTLADTLAAPDATINTYSDEYQNERDLALYAALRQLPLEEQAYMRKAFDLNAFQPAPPCWPCPAPRYDRRSDNVRTSALKRLRKNEALATALEMQA</sequence>
<dbReference type="RefSeq" id="WP_220200413.1">
    <property type="nucleotide sequence ID" value="NZ_BNJF01000014.1"/>
</dbReference>
<name>A0A8J3IFR4_9CHLR</name>